<gene>
    <name evidence="4" type="ORF">H7I41_03100</name>
</gene>
<dbReference type="AlphaFoldDB" id="A0A9X2Y6M5"/>
<dbReference type="Pfam" id="PF02720">
    <property type="entry name" value="DUF222"/>
    <property type="match status" value="1"/>
</dbReference>
<dbReference type="GO" id="GO:0008270">
    <property type="term" value="F:zinc ion binding"/>
    <property type="evidence" value="ECO:0007669"/>
    <property type="project" value="InterPro"/>
</dbReference>
<feature type="region of interest" description="Disordered" evidence="2">
    <location>
        <begin position="438"/>
        <end position="512"/>
    </location>
</feature>
<proteinExistence type="inferred from homology"/>
<feature type="compositionally biased region" description="Basic and acidic residues" evidence="2">
    <location>
        <begin position="472"/>
        <end position="483"/>
    </location>
</feature>
<feature type="compositionally biased region" description="Pro residues" evidence="2">
    <location>
        <begin position="499"/>
        <end position="512"/>
    </location>
</feature>
<evidence type="ECO:0000259" key="3">
    <source>
        <dbReference type="SMART" id="SM00507"/>
    </source>
</evidence>
<dbReference type="GO" id="GO:0004519">
    <property type="term" value="F:endonuclease activity"/>
    <property type="evidence" value="ECO:0007669"/>
    <property type="project" value="InterPro"/>
</dbReference>
<feature type="compositionally biased region" description="Basic and acidic residues" evidence="2">
    <location>
        <begin position="440"/>
        <end position="450"/>
    </location>
</feature>
<name>A0A9X2Y6M5_9MYCO</name>
<evidence type="ECO:0000256" key="2">
    <source>
        <dbReference type="SAM" id="MobiDB-lite"/>
    </source>
</evidence>
<dbReference type="Proteomes" id="UP001140293">
    <property type="component" value="Unassembled WGS sequence"/>
</dbReference>
<organism evidence="4 5">
    <name type="scientific">[Mycobacterium] manitobense</name>
    <dbReference type="NCBI Taxonomy" id="190147"/>
    <lineage>
        <taxon>Bacteria</taxon>
        <taxon>Bacillati</taxon>
        <taxon>Actinomycetota</taxon>
        <taxon>Actinomycetes</taxon>
        <taxon>Mycobacteriales</taxon>
        <taxon>Mycobacteriaceae</taxon>
        <taxon>Mycolicibacterium</taxon>
    </lineage>
</organism>
<keyword evidence="5" id="KW-1185">Reference proteome</keyword>
<reference evidence="4" key="2">
    <citation type="journal article" date="2022" name="BMC Genomics">
        <title>Comparative genome analysis of mycobacteria focusing on tRNA and non-coding RNA.</title>
        <authorList>
            <person name="Behra P.R.K."/>
            <person name="Pettersson B.M.F."/>
            <person name="Ramesh M."/>
            <person name="Das S."/>
            <person name="Dasgupta S."/>
            <person name="Kirsebom L.A."/>
        </authorList>
    </citation>
    <scope>NUCLEOTIDE SEQUENCE</scope>
    <source>
        <strain evidence="4">DSM 44615</strain>
    </source>
</reference>
<comment type="caution">
    <text evidence="4">The sequence shown here is derived from an EMBL/GenBank/DDBJ whole genome shotgun (WGS) entry which is preliminary data.</text>
</comment>
<dbReference type="Gene3D" id="1.10.30.50">
    <property type="match status" value="1"/>
</dbReference>
<dbReference type="InterPro" id="IPR002711">
    <property type="entry name" value="HNH"/>
</dbReference>
<dbReference type="Pfam" id="PF01844">
    <property type="entry name" value="HNH"/>
    <property type="match status" value="1"/>
</dbReference>
<dbReference type="EMBL" id="JACKSJ010000024">
    <property type="protein sequence ID" value="MCV7168908.1"/>
    <property type="molecule type" value="Genomic_DNA"/>
</dbReference>
<dbReference type="InterPro" id="IPR003615">
    <property type="entry name" value="HNH_nuc"/>
</dbReference>
<protein>
    <submittedName>
        <fullName evidence="4">DUF222 domain-containing protein</fullName>
    </submittedName>
</protein>
<dbReference type="GO" id="GO:0003676">
    <property type="term" value="F:nucleic acid binding"/>
    <property type="evidence" value="ECO:0007669"/>
    <property type="project" value="InterPro"/>
</dbReference>
<dbReference type="SMART" id="SM00507">
    <property type="entry name" value="HNHc"/>
    <property type="match status" value="1"/>
</dbReference>
<dbReference type="InterPro" id="IPR003870">
    <property type="entry name" value="DUF222"/>
</dbReference>
<evidence type="ECO:0000313" key="5">
    <source>
        <dbReference type="Proteomes" id="UP001140293"/>
    </source>
</evidence>
<reference evidence="4" key="1">
    <citation type="submission" date="2020-07" db="EMBL/GenBank/DDBJ databases">
        <authorList>
            <person name="Pettersson B.M.F."/>
            <person name="Behra P.R.K."/>
            <person name="Ramesh M."/>
            <person name="Das S."/>
            <person name="Dasgupta S."/>
            <person name="Kirsebom L.A."/>
        </authorList>
    </citation>
    <scope>NUCLEOTIDE SEQUENCE</scope>
    <source>
        <strain evidence="4">DSM 44615</strain>
    </source>
</reference>
<comment type="similarity">
    <text evidence="1">Belongs to the Rv1128c/1148c/1588c/1702c/1945/3466 family.</text>
</comment>
<accession>A0A9X2Y6M5</accession>
<evidence type="ECO:0000256" key="1">
    <source>
        <dbReference type="ARBA" id="ARBA00023450"/>
    </source>
</evidence>
<dbReference type="CDD" id="cd00085">
    <property type="entry name" value="HNHc"/>
    <property type="match status" value="1"/>
</dbReference>
<evidence type="ECO:0000313" key="4">
    <source>
        <dbReference type="EMBL" id="MCV7168908.1"/>
    </source>
</evidence>
<feature type="domain" description="HNH nuclease" evidence="3">
    <location>
        <begin position="340"/>
        <end position="392"/>
    </location>
</feature>
<sequence length="512" mass="55708">MFDPTQASFDQVLAVTRPESAEARQLISAVMVAARRENQQAAARLTAIGELYAVRFAERDETSDQWAVDTESAVAVEIAAALNIGYERAKDQVSLARGLRERLPLVAAMFRVGELTLDIVTTVLHRTALITDPAVLTLVDATVAGAAARLMKLSYGQVCGYVDRIIARHDRDALRRRKKAAEEREVWVVDGLDGMSNFGGTMPTAGARVFDNRLDALADTVCPGDPRTKKQRRVDAIAAISRGAERLQCHCGNPDCPNTDAVAAPFVIHVVTGPDAVGGADAEAADAESATADDSVASLVHNDGILPPEQIAGLAEHATIRPLIHPGDAGPEPRYTPSRTLAEFVRCRDLGCRFPGCDVPAFSTDIDHTIPYSQGGPTQASNLKCLCRLHHLIKTFWGWHDRQQCDGTVIWTSPAGQTYTTTPGSALLFPSLCAPTAPVVRRDNRDDPSGERTAMMPQRQRTRAQNKAARIAAERQHNREHREARRRNRRQALDALFAPKPPPQPGDEPPPF</sequence>
<dbReference type="RefSeq" id="WP_264011099.1">
    <property type="nucleotide sequence ID" value="NZ_JACKSJ010000024.1"/>
</dbReference>